<comment type="caution">
    <text evidence="3">The sequence shown here is derived from an EMBL/GenBank/DDBJ whole genome shotgun (WGS) entry which is preliminary data.</text>
</comment>
<dbReference type="Proteomes" id="UP000517765">
    <property type="component" value="Unassembled WGS sequence"/>
</dbReference>
<evidence type="ECO:0000313" key="2">
    <source>
        <dbReference type="EMBL" id="MBB1259580.1"/>
    </source>
</evidence>
<dbReference type="AlphaFoldDB" id="A0A5P0YKU0"/>
<evidence type="ECO:0000313" key="4">
    <source>
        <dbReference type="Proteomes" id="UP000320857"/>
    </source>
</evidence>
<evidence type="ECO:0000313" key="3">
    <source>
        <dbReference type="EMBL" id="MQS00994.1"/>
    </source>
</evidence>
<dbReference type="SUPFAM" id="SSF49899">
    <property type="entry name" value="Concanavalin A-like lectins/glucanases"/>
    <property type="match status" value="1"/>
</dbReference>
<dbReference type="InterPro" id="IPR009784">
    <property type="entry name" value="DUF1349"/>
</dbReference>
<feature type="region of interest" description="Disordered" evidence="1">
    <location>
        <begin position="1"/>
        <end position="21"/>
    </location>
</feature>
<dbReference type="EMBL" id="JABJXA010000058">
    <property type="protein sequence ID" value="MBB1259580.1"/>
    <property type="molecule type" value="Genomic_DNA"/>
</dbReference>
<dbReference type="Pfam" id="PF07081">
    <property type="entry name" value="DUF1349"/>
    <property type="match status" value="1"/>
</dbReference>
<dbReference type="Gene3D" id="2.60.120.200">
    <property type="match status" value="1"/>
</dbReference>
<evidence type="ECO:0000256" key="1">
    <source>
        <dbReference type="SAM" id="MobiDB-lite"/>
    </source>
</evidence>
<dbReference type="RefSeq" id="WP_143646472.1">
    <property type="nucleotide sequence ID" value="NZ_JABJXA010000058.1"/>
</dbReference>
<dbReference type="PANTHER" id="PTHR35332">
    <property type="entry name" value="REGULATION OF ENOLASE PROTEIN 1"/>
    <property type="match status" value="1"/>
</dbReference>
<dbReference type="InterPro" id="IPR013320">
    <property type="entry name" value="ConA-like_dom_sf"/>
</dbReference>
<name>A0A5P0YKU0_9ACTN</name>
<reference evidence="3 4" key="1">
    <citation type="submission" date="2019-10" db="EMBL/GenBank/DDBJ databases">
        <title>Streptomyces sp. nov., a novel actinobacterium isolated from alkaline environment.</title>
        <authorList>
            <person name="Golinska P."/>
        </authorList>
    </citation>
    <scope>NUCLEOTIDE SEQUENCE [LARGE SCALE GENOMIC DNA]</scope>
    <source>
        <strain evidence="3 4">OF1</strain>
    </source>
</reference>
<sequence>MTSSDSTTSAPPPPAGPEPFDLRDTWRWSGEPAACSLTGGSLEITAPGHSDLYSLPGSHEVANLPLLQRAVDGDFTAWTRVTVRRGSSFADAGGLALHGAEHWLKVCVERGRDGGWSIVTVVSAPHSDEAAGPALVTPAADLLITRQGRRCAVRVRADATEPWRVVRTFHGPPETRLRLGLFAQAPFSESASATFEPVRLAATALADRR</sequence>
<protein>
    <submittedName>
        <fullName evidence="3">DUF1349 domain-containing protein</fullName>
    </submittedName>
</protein>
<reference evidence="5" key="2">
    <citation type="submission" date="2020-05" db="EMBL/GenBank/DDBJ databases">
        <title>Classification of alakaliphilic streptomycetes isolated from an alkaline soil next to Lonar Crater, India and a proposal for the recognition of Streptomyces alkaliterrae sp. nov.</title>
        <authorList>
            <person name="Golinska P."/>
        </authorList>
    </citation>
    <scope>NUCLEOTIDE SEQUENCE [LARGE SCALE GENOMIC DNA]</scope>
    <source>
        <strain evidence="5">OF8</strain>
    </source>
</reference>
<gene>
    <name evidence="3" type="ORF">FNX44_003710</name>
    <name evidence="2" type="ORF">H3147_12155</name>
</gene>
<accession>A0A5P0YKU0</accession>
<keyword evidence="4" id="KW-1185">Reference proteome</keyword>
<dbReference type="PANTHER" id="PTHR35332:SF2">
    <property type="entry name" value="REGULATION OF ENOLASE PROTEIN 1"/>
    <property type="match status" value="1"/>
</dbReference>
<reference evidence="2" key="3">
    <citation type="journal article" name="Syst. Appl. Microbiol.">
        <title>Streptomyces alkaliterrae sp. nov., isolated from an alkaline soil, and emended descriptions of Streptomyces alkaliphilus, Streptomyces calidiresistens and Streptomyces durbertensis.</title>
        <authorList>
            <person name="Swiecimska M."/>
            <person name="Golinska P."/>
            <person name="Nouioui I."/>
            <person name="Wypij M."/>
            <person name="Rai M."/>
            <person name="Sangal V."/>
            <person name="Goodfellow M."/>
        </authorList>
    </citation>
    <scope>NUCLEOTIDE SEQUENCE</scope>
    <source>
        <strain evidence="2">OF8</strain>
    </source>
</reference>
<dbReference type="EMBL" id="VJYK02000021">
    <property type="protein sequence ID" value="MQS00994.1"/>
    <property type="molecule type" value="Genomic_DNA"/>
</dbReference>
<proteinExistence type="predicted"/>
<dbReference type="Proteomes" id="UP000320857">
    <property type="component" value="Unassembled WGS sequence"/>
</dbReference>
<evidence type="ECO:0000313" key="5">
    <source>
        <dbReference type="Proteomes" id="UP000517765"/>
    </source>
</evidence>
<organism evidence="3 4">
    <name type="scientific">Streptomyces alkaliterrae</name>
    <dbReference type="NCBI Taxonomy" id="2213162"/>
    <lineage>
        <taxon>Bacteria</taxon>
        <taxon>Bacillati</taxon>
        <taxon>Actinomycetota</taxon>
        <taxon>Actinomycetes</taxon>
        <taxon>Kitasatosporales</taxon>
        <taxon>Streptomycetaceae</taxon>
        <taxon>Streptomyces</taxon>
    </lineage>
</organism>